<dbReference type="Gene3D" id="1.20.1270.370">
    <property type="match status" value="1"/>
</dbReference>
<dbReference type="AlphaFoldDB" id="A0A396RT32"/>
<sequence length="398" mass="41374">MCAARKAINVSRYNQLCCQSSPWQTMTGEPMAESINMAAVDRMAAARAAKAAGRAVVAVVGPGVPIELVLACGAMPVRIVADAGGATPAADDLVGTAESAEMRALIEQALGGGLAFADLLVITRPHEWLYYYLKEAVRLGAEGVPPLHMHDLVPSAEASLRAYNRQRLERLAEAVARAIGVVPTSAALERAIAVANRRRAALRDVQRRRDAGLLGGADAVAMIAASHVLGPETFADQAEAWVEGLSPPSGPRLLLLASDPAEDGALHRAIEAAGVVVVAEDSEWGARAATPDIAAGDDPLDALLDDLHAIACGPDVSPRSARLAWAEAAMARDDIAGVVFAVPPGDRRFGWDYPGLRDRAAGLGLPQLLLRDDPRADPASVTAAVAGFVATLGREAAA</sequence>
<proteinExistence type="inferred from homology"/>
<evidence type="ECO:0000313" key="2">
    <source>
        <dbReference type="EMBL" id="RHW19256.1"/>
    </source>
</evidence>
<dbReference type="InterPro" id="IPR010327">
    <property type="entry name" value="FldB/FldC_alpha/beta"/>
</dbReference>
<evidence type="ECO:0000313" key="3">
    <source>
        <dbReference type="Proteomes" id="UP000266693"/>
    </source>
</evidence>
<dbReference type="PANTHER" id="PTHR30548:SF1">
    <property type="entry name" value="DEHYDRATASE SUBUNIT MJ0007-RELATED"/>
    <property type="match status" value="1"/>
</dbReference>
<organism evidence="2 3">
    <name type="scientific">Sphingomonas gilva</name>
    <dbReference type="NCBI Taxonomy" id="2305907"/>
    <lineage>
        <taxon>Bacteria</taxon>
        <taxon>Pseudomonadati</taxon>
        <taxon>Pseudomonadota</taxon>
        <taxon>Alphaproteobacteria</taxon>
        <taxon>Sphingomonadales</taxon>
        <taxon>Sphingomonadaceae</taxon>
        <taxon>Sphingomonas</taxon>
    </lineage>
</organism>
<reference evidence="2 3" key="1">
    <citation type="submission" date="2018-08" db="EMBL/GenBank/DDBJ databases">
        <title>The multiple taxonomic identification of Sphingomonas gilva.</title>
        <authorList>
            <person name="Zhu D."/>
            <person name="Zheng S."/>
        </authorList>
    </citation>
    <scope>NUCLEOTIDE SEQUENCE [LARGE SCALE GENOMIC DNA]</scope>
    <source>
        <strain evidence="2 3">ZDH117</strain>
    </source>
</reference>
<dbReference type="PANTHER" id="PTHR30548">
    <property type="entry name" value="2-HYDROXYGLUTARYL-COA DEHYDRATASE, D-COMPONENT-RELATED"/>
    <property type="match status" value="1"/>
</dbReference>
<accession>A0A396RT32</accession>
<evidence type="ECO:0000256" key="1">
    <source>
        <dbReference type="ARBA" id="ARBA00005806"/>
    </source>
</evidence>
<keyword evidence="3" id="KW-1185">Reference proteome</keyword>
<name>A0A396RT32_9SPHN</name>
<dbReference type="Gene3D" id="3.40.50.11900">
    <property type="match status" value="1"/>
</dbReference>
<protein>
    <submittedName>
        <fullName evidence="2">2-hydroxyacyl-CoA dehydratase</fullName>
    </submittedName>
</protein>
<dbReference type="EMBL" id="QWLV01000001">
    <property type="protein sequence ID" value="RHW19256.1"/>
    <property type="molecule type" value="Genomic_DNA"/>
</dbReference>
<comment type="caution">
    <text evidence="2">The sequence shown here is derived from an EMBL/GenBank/DDBJ whole genome shotgun (WGS) entry which is preliminary data.</text>
</comment>
<dbReference type="Pfam" id="PF06050">
    <property type="entry name" value="HGD-D"/>
    <property type="match status" value="1"/>
</dbReference>
<comment type="similarity">
    <text evidence="1">Belongs to the FldB/FldC dehydratase alpha/beta subunit family.</text>
</comment>
<dbReference type="Proteomes" id="UP000266693">
    <property type="component" value="Unassembled WGS sequence"/>
</dbReference>
<gene>
    <name evidence="2" type="ORF">D1610_03880</name>
</gene>
<dbReference type="Gene3D" id="3.40.50.11890">
    <property type="match status" value="1"/>
</dbReference>